<keyword evidence="2" id="KW-0812">Transmembrane</keyword>
<keyword evidence="2" id="KW-0472">Membrane</keyword>
<organism evidence="3 4">
    <name type="scientific">Paraburkholderia caballeronis</name>
    <dbReference type="NCBI Taxonomy" id="416943"/>
    <lineage>
        <taxon>Bacteria</taxon>
        <taxon>Pseudomonadati</taxon>
        <taxon>Pseudomonadota</taxon>
        <taxon>Betaproteobacteria</taxon>
        <taxon>Burkholderiales</taxon>
        <taxon>Burkholderiaceae</taxon>
        <taxon>Paraburkholderia</taxon>
    </lineage>
</organism>
<feature type="transmembrane region" description="Helical" evidence="2">
    <location>
        <begin position="269"/>
        <end position="289"/>
    </location>
</feature>
<feature type="compositionally biased region" description="Basic and acidic residues" evidence="1">
    <location>
        <begin position="87"/>
        <end position="96"/>
    </location>
</feature>
<feature type="region of interest" description="Disordered" evidence="1">
    <location>
        <begin position="38"/>
        <end position="96"/>
    </location>
</feature>
<sequence>MKPCGDGAAVSCVSQVAKRGEANVRPAMHATPAIRFDDHATLPSRTVEPHNTVQSRQTNTHRASVGPMSRDAQHTRAEESANPGAARVDEQNDPRRFEPHDAIESRTQTRSFVKAATFALAVASSSCAFAAAAPTIEPRAFGYVLGDVLTQRVRIDDATGDIPPTALPSSGRVGIWLERRPSRMETGADRHRWLVLDYQVTNAPQTLTTIELPALTLNLRSGPPLRIDAWPVSIGPLTPDAVSGSGDLQPMRPDRLPPRAPITQIERRLGLSLGALALVLIAWAAWWGWRNRRESARLPFARAWRDLQPANADDPAAWRRLHRALDETAGRVVQHGSIAALLAHAPWLEPLRAPLEQFYRQSVARFFATADPIAPYPLKQLAHALYLAERRHQR</sequence>
<dbReference type="Proteomes" id="UP000199120">
    <property type="component" value="Unassembled WGS sequence"/>
</dbReference>
<dbReference type="AlphaFoldDB" id="A0A1H7LRF8"/>
<dbReference type="EMBL" id="FOAJ01000004">
    <property type="protein sequence ID" value="SEL01035.1"/>
    <property type="molecule type" value="Genomic_DNA"/>
</dbReference>
<evidence type="ECO:0000313" key="4">
    <source>
        <dbReference type="Proteomes" id="UP000199120"/>
    </source>
</evidence>
<keyword evidence="4" id="KW-1185">Reference proteome</keyword>
<dbReference type="STRING" id="416943.SAMN05445871_3729"/>
<proteinExistence type="predicted"/>
<reference evidence="4" key="1">
    <citation type="submission" date="2016-10" db="EMBL/GenBank/DDBJ databases">
        <authorList>
            <person name="Varghese N."/>
            <person name="Submissions S."/>
        </authorList>
    </citation>
    <scope>NUCLEOTIDE SEQUENCE [LARGE SCALE GENOMIC DNA]</scope>
    <source>
        <strain evidence="4">LMG 26416</strain>
    </source>
</reference>
<evidence type="ECO:0000256" key="2">
    <source>
        <dbReference type="SAM" id="Phobius"/>
    </source>
</evidence>
<evidence type="ECO:0000256" key="1">
    <source>
        <dbReference type="SAM" id="MobiDB-lite"/>
    </source>
</evidence>
<accession>A0A1H7LRF8</accession>
<protein>
    <submittedName>
        <fullName evidence="3">MxaA protein</fullName>
    </submittedName>
</protein>
<keyword evidence="2" id="KW-1133">Transmembrane helix</keyword>
<name>A0A1H7LRF8_9BURK</name>
<feature type="compositionally biased region" description="Polar residues" evidence="1">
    <location>
        <begin position="49"/>
        <end position="62"/>
    </location>
</feature>
<evidence type="ECO:0000313" key="3">
    <source>
        <dbReference type="EMBL" id="SEL01035.1"/>
    </source>
</evidence>
<gene>
    <name evidence="3" type="ORF">SAMN05192542_104448</name>
</gene>